<evidence type="ECO:0000256" key="1">
    <source>
        <dbReference type="SAM" id="MobiDB-lite"/>
    </source>
</evidence>
<sequence>MPHAENPCAMLLALSWTRRSSGRAGSWGLSPSGGPQHSGRAPASRAPPEGPPASKAAHAAPCSALLQRAPGGCLRDSSRSRETSRSHHSRFLSWRFSPHSSSSSAGHLVNWQFSGQFNLPLCRVLPGAVPWRGLECAFSVR</sequence>
<keyword evidence="3" id="KW-1185">Reference proteome</keyword>
<name>A0ABQ9TC16_SAGOE</name>
<protein>
    <submittedName>
        <fullName evidence="2">Uncharacterized protein</fullName>
    </submittedName>
</protein>
<comment type="caution">
    <text evidence="2">The sequence shown here is derived from an EMBL/GenBank/DDBJ whole genome shotgun (WGS) entry which is preliminary data.</text>
</comment>
<evidence type="ECO:0000313" key="3">
    <source>
        <dbReference type="Proteomes" id="UP001266305"/>
    </source>
</evidence>
<accession>A0ABQ9TC16</accession>
<feature type="region of interest" description="Disordered" evidence="1">
    <location>
        <begin position="21"/>
        <end position="60"/>
    </location>
</feature>
<organism evidence="2 3">
    <name type="scientific">Saguinus oedipus</name>
    <name type="common">Cotton-top tamarin</name>
    <name type="synonym">Oedipomidas oedipus</name>
    <dbReference type="NCBI Taxonomy" id="9490"/>
    <lineage>
        <taxon>Eukaryota</taxon>
        <taxon>Metazoa</taxon>
        <taxon>Chordata</taxon>
        <taxon>Craniata</taxon>
        <taxon>Vertebrata</taxon>
        <taxon>Euteleostomi</taxon>
        <taxon>Mammalia</taxon>
        <taxon>Eutheria</taxon>
        <taxon>Euarchontoglires</taxon>
        <taxon>Primates</taxon>
        <taxon>Haplorrhini</taxon>
        <taxon>Platyrrhini</taxon>
        <taxon>Cebidae</taxon>
        <taxon>Callitrichinae</taxon>
        <taxon>Saguinus</taxon>
    </lineage>
</organism>
<dbReference type="EMBL" id="JASSZA010000043">
    <property type="protein sequence ID" value="KAK2082279.1"/>
    <property type="molecule type" value="Genomic_DNA"/>
</dbReference>
<gene>
    <name evidence="2" type="ORF">P7K49_039504</name>
</gene>
<reference evidence="2 3" key="1">
    <citation type="submission" date="2023-05" db="EMBL/GenBank/DDBJ databases">
        <title>B98-5 Cell Line De Novo Hybrid Assembly: An Optical Mapping Approach.</title>
        <authorList>
            <person name="Kananen K."/>
            <person name="Auerbach J.A."/>
            <person name="Kautto E."/>
            <person name="Blachly J.S."/>
        </authorList>
    </citation>
    <scope>NUCLEOTIDE SEQUENCE [LARGE SCALE GENOMIC DNA]</scope>
    <source>
        <strain evidence="2">B95-8</strain>
        <tissue evidence="2">Cell line</tissue>
    </source>
</reference>
<dbReference type="Proteomes" id="UP001266305">
    <property type="component" value="Unassembled WGS sequence"/>
</dbReference>
<evidence type="ECO:0000313" key="2">
    <source>
        <dbReference type="EMBL" id="KAK2082279.1"/>
    </source>
</evidence>
<proteinExistence type="predicted"/>